<evidence type="ECO:0000256" key="1">
    <source>
        <dbReference type="SAM" id="SignalP"/>
    </source>
</evidence>
<feature type="domain" description="Endonuclease/exonuclease/phosphatase" evidence="2">
    <location>
        <begin position="56"/>
        <end position="210"/>
    </location>
</feature>
<reference evidence="3 4" key="1">
    <citation type="journal article" date="2016" name="Int. J. Syst. Evol. Microbiol.">
        <title>Nocardioides albidus sp. nov., an actinobacterium isolated from garden soil.</title>
        <authorList>
            <person name="Singh H."/>
            <person name="Du J."/>
            <person name="Trinh H."/>
            <person name="Won K."/>
            <person name="Yang J.E."/>
            <person name="Yin C."/>
            <person name="Kook M."/>
            <person name="Yi T.H."/>
        </authorList>
    </citation>
    <scope>NUCLEOTIDE SEQUENCE [LARGE SCALE GENOMIC DNA]</scope>
    <source>
        <strain evidence="3 4">CCTCC AB 2015297</strain>
    </source>
</reference>
<feature type="chain" id="PRO_5022707441" description="Endonuclease/exonuclease/phosphatase domain-containing protein" evidence="1">
    <location>
        <begin position="38"/>
        <end position="282"/>
    </location>
</feature>
<dbReference type="InterPro" id="IPR036691">
    <property type="entry name" value="Endo/exonu/phosph_ase_sf"/>
</dbReference>
<dbReference type="AlphaFoldDB" id="A0A5C4VP16"/>
<dbReference type="SUPFAM" id="SSF56219">
    <property type="entry name" value="DNase I-like"/>
    <property type="match status" value="1"/>
</dbReference>
<keyword evidence="4" id="KW-1185">Reference proteome</keyword>
<accession>A0A5C4VP16</accession>
<organism evidence="3 4">
    <name type="scientific">Nocardioides albidus</name>
    <dbReference type="NCBI Taxonomy" id="1517589"/>
    <lineage>
        <taxon>Bacteria</taxon>
        <taxon>Bacillati</taxon>
        <taxon>Actinomycetota</taxon>
        <taxon>Actinomycetes</taxon>
        <taxon>Propionibacteriales</taxon>
        <taxon>Nocardioidaceae</taxon>
        <taxon>Nocardioides</taxon>
    </lineage>
</organism>
<dbReference type="Gene3D" id="3.60.10.10">
    <property type="entry name" value="Endonuclease/exonuclease/phosphatase"/>
    <property type="match status" value="1"/>
</dbReference>
<dbReference type="Proteomes" id="UP000313231">
    <property type="component" value="Unassembled WGS sequence"/>
</dbReference>
<evidence type="ECO:0000313" key="4">
    <source>
        <dbReference type="Proteomes" id="UP000313231"/>
    </source>
</evidence>
<sequence>MLALNGKHLTQTCAAVIAALMALVVGTSLSPAQPATAATPDTAPAEQGGGFEIRAMTFNILTASMAPGGLGRANAAATQVQQRDRTVVAFQEVHQSQLKVLRHRLPRFKFYPRRSLDNYSGAIQIAWKTDEYDVLDKGEIYRPSMGHQRAIPWVKLKQRATKRVFHVVAIHNAPGGLEAERDISTEREIKLIKRLGAKGNPVLVMGDMNERVEFCQRVARATDLVSLGGTKRKPCPVPPKAGPDWMLATWTGTKFSDYAKIYNGISDHPVLVGNVWVEPQPA</sequence>
<keyword evidence="1" id="KW-0732">Signal</keyword>
<dbReference type="InterPro" id="IPR005135">
    <property type="entry name" value="Endo/exonuclease/phosphatase"/>
</dbReference>
<name>A0A5C4VP16_9ACTN</name>
<feature type="signal peptide" evidence="1">
    <location>
        <begin position="1"/>
        <end position="37"/>
    </location>
</feature>
<dbReference type="GO" id="GO:0003824">
    <property type="term" value="F:catalytic activity"/>
    <property type="evidence" value="ECO:0007669"/>
    <property type="project" value="InterPro"/>
</dbReference>
<evidence type="ECO:0000313" key="3">
    <source>
        <dbReference type="EMBL" id="TNM37562.1"/>
    </source>
</evidence>
<dbReference type="RefSeq" id="WP_139624109.1">
    <property type="nucleotide sequence ID" value="NZ_VDMP01000026.1"/>
</dbReference>
<protein>
    <recommendedName>
        <fullName evidence="2">Endonuclease/exonuclease/phosphatase domain-containing protein</fullName>
    </recommendedName>
</protein>
<comment type="caution">
    <text evidence="3">The sequence shown here is derived from an EMBL/GenBank/DDBJ whole genome shotgun (WGS) entry which is preliminary data.</text>
</comment>
<proteinExistence type="predicted"/>
<gene>
    <name evidence="3" type="ORF">FHP29_17315</name>
</gene>
<evidence type="ECO:0000259" key="2">
    <source>
        <dbReference type="Pfam" id="PF03372"/>
    </source>
</evidence>
<dbReference type="Pfam" id="PF03372">
    <property type="entry name" value="Exo_endo_phos"/>
    <property type="match status" value="1"/>
</dbReference>
<dbReference type="EMBL" id="VDMP01000026">
    <property type="protein sequence ID" value="TNM37562.1"/>
    <property type="molecule type" value="Genomic_DNA"/>
</dbReference>
<dbReference type="OrthoDB" id="3763091at2"/>